<keyword evidence="9" id="KW-1185">Reference proteome</keyword>
<dbReference type="AlphaFoldDB" id="A0A9P0CPG7"/>
<dbReference type="Gene3D" id="1.20.1540.10">
    <property type="entry name" value="Rhomboid-like"/>
    <property type="match status" value="1"/>
</dbReference>
<protein>
    <recommendedName>
        <fullName evidence="7">Peptidase S54 rhomboid domain-containing protein</fullName>
    </recommendedName>
</protein>
<name>A0A9P0CPG7_9CUCU</name>
<dbReference type="OrthoDB" id="418595at2759"/>
<keyword evidence="4 6" id="KW-1133">Transmembrane helix</keyword>
<dbReference type="Proteomes" id="UP001153636">
    <property type="component" value="Chromosome 13"/>
</dbReference>
<evidence type="ECO:0000313" key="9">
    <source>
        <dbReference type="Proteomes" id="UP001153636"/>
    </source>
</evidence>
<dbReference type="PANTHER" id="PTHR45840:SF10">
    <property type="entry name" value="RHOMBOID PROTEASE"/>
    <property type="match status" value="1"/>
</dbReference>
<evidence type="ECO:0000259" key="7">
    <source>
        <dbReference type="Pfam" id="PF01694"/>
    </source>
</evidence>
<feature type="transmembrane region" description="Helical" evidence="6">
    <location>
        <begin position="201"/>
        <end position="223"/>
    </location>
</feature>
<organism evidence="8 9">
    <name type="scientific">Psylliodes chrysocephalus</name>
    <dbReference type="NCBI Taxonomy" id="3402493"/>
    <lineage>
        <taxon>Eukaryota</taxon>
        <taxon>Metazoa</taxon>
        <taxon>Ecdysozoa</taxon>
        <taxon>Arthropoda</taxon>
        <taxon>Hexapoda</taxon>
        <taxon>Insecta</taxon>
        <taxon>Pterygota</taxon>
        <taxon>Neoptera</taxon>
        <taxon>Endopterygota</taxon>
        <taxon>Coleoptera</taxon>
        <taxon>Polyphaga</taxon>
        <taxon>Cucujiformia</taxon>
        <taxon>Chrysomeloidea</taxon>
        <taxon>Chrysomelidae</taxon>
        <taxon>Galerucinae</taxon>
        <taxon>Alticini</taxon>
        <taxon>Psylliodes</taxon>
    </lineage>
</organism>
<dbReference type="GO" id="GO:0004252">
    <property type="term" value="F:serine-type endopeptidase activity"/>
    <property type="evidence" value="ECO:0007669"/>
    <property type="project" value="InterPro"/>
</dbReference>
<evidence type="ECO:0000256" key="1">
    <source>
        <dbReference type="ARBA" id="ARBA00004141"/>
    </source>
</evidence>
<feature type="transmembrane region" description="Helical" evidence="6">
    <location>
        <begin position="94"/>
        <end position="111"/>
    </location>
</feature>
<dbReference type="InterPro" id="IPR022764">
    <property type="entry name" value="Peptidase_S54_rhomboid_dom"/>
</dbReference>
<evidence type="ECO:0000256" key="5">
    <source>
        <dbReference type="ARBA" id="ARBA00023136"/>
    </source>
</evidence>
<feature type="transmembrane region" description="Helical" evidence="6">
    <location>
        <begin position="235"/>
        <end position="255"/>
    </location>
</feature>
<dbReference type="SUPFAM" id="SSF144091">
    <property type="entry name" value="Rhomboid-like"/>
    <property type="match status" value="1"/>
</dbReference>
<dbReference type="PANTHER" id="PTHR45840">
    <property type="entry name" value="RHOMBOID-RELATED PROTEIN"/>
    <property type="match status" value="1"/>
</dbReference>
<accession>A0A9P0CPG7</accession>
<dbReference type="InterPro" id="IPR035952">
    <property type="entry name" value="Rhomboid-like_sf"/>
</dbReference>
<evidence type="ECO:0000313" key="8">
    <source>
        <dbReference type="EMBL" id="CAH1102819.1"/>
    </source>
</evidence>
<comment type="similarity">
    <text evidence="2">Belongs to the peptidase S54 family.</text>
</comment>
<reference evidence="8" key="1">
    <citation type="submission" date="2022-01" db="EMBL/GenBank/DDBJ databases">
        <authorList>
            <person name="King R."/>
        </authorList>
    </citation>
    <scope>NUCLEOTIDE SEQUENCE</scope>
</reference>
<sequence length="272" mass="30953">MNTSNNNYASSPATTPESSIDEEKFLVPYQISSKFKKKWFRLANTPFGILAVSFLQVIVHIFSTQNIQKSLRFEPDKKIELWRFFTYMLVHDDWYHLMLNVVIQCIFAVLLEKRQGHLRVLILYFLGGFTGVLGAACVHPDLVIGASAGVYALLISNVSDIILNYTTVNYKIYRATSIGILVLFDIIYNIVHVYLKKQPLISWEAHFVGGVAGLLLGLTIYKGSDKYQATANRTLFWISVIAYAVIVICCVILTLQIQKCTPPLHYKYVYFC</sequence>
<gene>
    <name evidence="8" type="ORF">PSYICH_LOCUS3713</name>
</gene>
<feature type="transmembrane region" description="Helical" evidence="6">
    <location>
        <begin position="118"/>
        <end position="136"/>
    </location>
</feature>
<feature type="transmembrane region" description="Helical" evidence="6">
    <location>
        <begin position="142"/>
        <end position="163"/>
    </location>
</feature>
<dbReference type="InterPro" id="IPR051739">
    <property type="entry name" value="Rhomboid_IM_Serine_Proteases"/>
</dbReference>
<comment type="subcellular location">
    <subcellularLocation>
        <location evidence="1">Membrane</location>
        <topology evidence="1">Multi-pass membrane protein</topology>
    </subcellularLocation>
</comment>
<keyword evidence="3 6" id="KW-0812">Transmembrane</keyword>
<evidence type="ECO:0000256" key="2">
    <source>
        <dbReference type="ARBA" id="ARBA00009045"/>
    </source>
</evidence>
<keyword evidence="5 6" id="KW-0472">Membrane</keyword>
<feature type="transmembrane region" description="Helical" evidence="6">
    <location>
        <begin position="42"/>
        <end position="62"/>
    </location>
</feature>
<feature type="transmembrane region" description="Helical" evidence="6">
    <location>
        <begin position="175"/>
        <end position="195"/>
    </location>
</feature>
<dbReference type="GO" id="GO:0016020">
    <property type="term" value="C:membrane"/>
    <property type="evidence" value="ECO:0007669"/>
    <property type="project" value="UniProtKB-SubCell"/>
</dbReference>
<evidence type="ECO:0000256" key="3">
    <source>
        <dbReference type="ARBA" id="ARBA00022692"/>
    </source>
</evidence>
<feature type="domain" description="Peptidase S54 rhomboid" evidence="7">
    <location>
        <begin position="80"/>
        <end position="221"/>
    </location>
</feature>
<dbReference type="EMBL" id="OV651825">
    <property type="protein sequence ID" value="CAH1102819.1"/>
    <property type="molecule type" value="Genomic_DNA"/>
</dbReference>
<proteinExistence type="inferred from homology"/>
<dbReference type="Pfam" id="PF01694">
    <property type="entry name" value="Rhomboid"/>
    <property type="match status" value="1"/>
</dbReference>
<evidence type="ECO:0000256" key="6">
    <source>
        <dbReference type="SAM" id="Phobius"/>
    </source>
</evidence>
<evidence type="ECO:0000256" key="4">
    <source>
        <dbReference type="ARBA" id="ARBA00022989"/>
    </source>
</evidence>
<dbReference type="FunFam" id="1.20.1540.10:FF:000050">
    <property type="entry name" value="Rhomboid-like protein"/>
    <property type="match status" value="1"/>
</dbReference>